<dbReference type="GO" id="GO:0003677">
    <property type="term" value="F:DNA binding"/>
    <property type="evidence" value="ECO:0007669"/>
    <property type="project" value="InterPro"/>
</dbReference>
<sequence length="55" mass="5922">MHSRLTHLGEDGWSAAMLMGLSGHTNLRSLGIYTNPSPEVVAAALAQHDPGRCHR</sequence>
<name>A0A7W8A934_9ACTN</name>
<evidence type="ECO:0000313" key="2">
    <source>
        <dbReference type="Proteomes" id="UP000568380"/>
    </source>
</evidence>
<proteinExistence type="predicted"/>
<protein>
    <submittedName>
        <fullName evidence="1">Site-specific recombinase XerD</fullName>
    </submittedName>
</protein>
<comment type="caution">
    <text evidence="1">The sequence shown here is derived from an EMBL/GenBank/DDBJ whole genome shotgun (WGS) entry which is preliminary data.</text>
</comment>
<dbReference type="AlphaFoldDB" id="A0A7W8A934"/>
<gene>
    <name evidence="1" type="ORF">HNR40_007397</name>
</gene>
<reference evidence="1 2" key="1">
    <citation type="submission" date="2020-08" db="EMBL/GenBank/DDBJ databases">
        <title>Genomic Encyclopedia of Type Strains, Phase IV (KMG-IV): sequencing the most valuable type-strain genomes for metagenomic binning, comparative biology and taxonomic classification.</title>
        <authorList>
            <person name="Goeker M."/>
        </authorList>
    </citation>
    <scope>NUCLEOTIDE SEQUENCE [LARGE SCALE GENOMIC DNA]</scope>
    <source>
        <strain evidence="1 2">DSM 45385</strain>
    </source>
</reference>
<dbReference type="Proteomes" id="UP000568380">
    <property type="component" value="Unassembled WGS sequence"/>
</dbReference>
<dbReference type="InterPro" id="IPR011010">
    <property type="entry name" value="DNA_brk_join_enz"/>
</dbReference>
<dbReference type="SUPFAM" id="SSF56349">
    <property type="entry name" value="DNA breaking-rejoining enzymes"/>
    <property type="match status" value="1"/>
</dbReference>
<organism evidence="1 2">
    <name type="scientific">Nonomuraea endophytica</name>
    <dbReference type="NCBI Taxonomy" id="714136"/>
    <lineage>
        <taxon>Bacteria</taxon>
        <taxon>Bacillati</taxon>
        <taxon>Actinomycetota</taxon>
        <taxon>Actinomycetes</taxon>
        <taxon>Streptosporangiales</taxon>
        <taxon>Streptosporangiaceae</taxon>
        <taxon>Nonomuraea</taxon>
    </lineage>
</organism>
<dbReference type="EMBL" id="JACHIN010000012">
    <property type="protein sequence ID" value="MBB5081902.1"/>
    <property type="molecule type" value="Genomic_DNA"/>
</dbReference>
<keyword evidence="2" id="KW-1185">Reference proteome</keyword>
<dbReference type="RefSeq" id="WP_184969666.1">
    <property type="nucleotide sequence ID" value="NZ_JACHIN010000012.1"/>
</dbReference>
<accession>A0A7W8A934</accession>
<evidence type="ECO:0000313" key="1">
    <source>
        <dbReference type="EMBL" id="MBB5081902.1"/>
    </source>
</evidence>